<feature type="region of interest" description="Disordered" evidence="1">
    <location>
        <begin position="181"/>
        <end position="222"/>
    </location>
</feature>
<accession>A0A2V3J1H5</accession>
<dbReference type="AlphaFoldDB" id="A0A2V3J1H5"/>
<feature type="transmembrane region" description="Helical" evidence="2">
    <location>
        <begin position="147"/>
        <end position="169"/>
    </location>
</feature>
<dbReference type="EMBL" id="NBIV01000015">
    <property type="protein sequence ID" value="PXF48271.1"/>
    <property type="molecule type" value="Genomic_DNA"/>
</dbReference>
<feature type="compositionally biased region" description="Acidic residues" evidence="1">
    <location>
        <begin position="206"/>
        <end position="217"/>
    </location>
</feature>
<keyword evidence="2" id="KW-1133">Transmembrane helix</keyword>
<evidence type="ECO:0000313" key="3">
    <source>
        <dbReference type="EMBL" id="PXF48271.1"/>
    </source>
</evidence>
<evidence type="ECO:0000256" key="1">
    <source>
        <dbReference type="SAM" id="MobiDB-lite"/>
    </source>
</evidence>
<keyword evidence="4" id="KW-1185">Reference proteome</keyword>
<name>A0A2V3J1H5_9FLOR</name>
<evidence type="ECO:0000256" key="2">
    <source>
        <dbReference type="SAM" id="Phobius"/>
    </source>
</evidence>
<gene>
    <name evidence="3" type="ORF">BWQ96_01960</name>
</gene>
<keyword evidence="2" id="KW-0472">Membrane</keyword>
<protein>
    <submittedName>
        <fullName evidence="3">Uncharacterized protein</fullName>
    </submittedName>
</protein>
<organism evidence="3 4">
    <name type="scientific">Gracilariopsis chorda</name>
    <dbReference type="NCBI Taxonomy" id="448386"/>
    <lineage>
        <taxon>Eukaryota</taxon>
        <taxon>Rhodophyta</taxon>
        <taxon>Florideophyceae</taxon>
        <taxon>Rhodymeniophycidae</taxon>
        <taxon>Gracilariales</taxon>
        <taxon>Gracilariaceae</taxon>
        <taxon>Gracilariopsis</taxon>
    </lineage>
</organism>
<evidence type="ECO:0000313" key="4">
    <source>
        <dbReference type="Proteomes" id="UP000247409"/>
    </source>
</evidence>
<keyword evidence="2" id="KW-0812">Transmembrane</keyword>
<comment type="caution">
    <text evidence="3">The sequence shown here is derived from an EMBL/GenBank/DDBJ whole genome shotgun (WGS) entry which is preliminary data.</text>
</comment>
<proteinExistence type="predicted"/>
<sequence>MRPVTPRIFFEDNREALQSLPEQPNRAVRIVFSLILENIGFTEKVNAGLVECMSSETNTTQSTWGAYQMDRFTPSQIQVQYFSLVSEQESLDFPERLNRYIESGKLLWCFRDVNRGTSEDVMILSGRKVTAPRSGSIVSSAGSTPGWAIGVVFGVVASVGILALIVTVIKGEQIYPESEYEEFGKDMQKSGDPATPLSDAEANDSSIEDEDSEGAESELERELRTIAGQRDVCVTHKEN</sequence>
<dbReference type="Proteomes" id="UP000247409">
    <property type="component" value="Unassembled WGS sequence"/>
</dbReference>
<reference evidence="3 4" key="1">
    <citation type="journal article" date="2018" name="Mol. Biol. Evol.">
        <title>Analysis of the draft genome of the red seaweed Gracilariopsis chorda provides insights into genome size evolution in Rhodophyta.</title>
        <authorList>
            <person name="Lee J."/>
            <person name="Yang E.C."/>
            <person name="Graf L."/>
            <person name="Yang J.H."/>
            <person name="Qiu H."/>
            <person name="Zel Zion U."/>
            <person name="Chan C.X."/>
            <person name="Stephens T.G."/>
            <person name="Weber A.P.M."/>
            <person name="Boo G.H."/>
            <person name="Boo S.M."/>
            <person name="Kim K.M."/>
            <person name="Shin Y."/>
            <person name="Jung M."/>
            <person name="Lee S.J."/>
            <person name="Yim H.S."/>
            <person name="Lee J.H."/>
            <person name="Bhattacharya D."/>
            <person name="Yoon H.S."/>
        </authorList>
    </citation>
    <scope>NUCLEOTIDE SEQUENCE [LARGE SCALE GENOMIC DNA]</scope>
    <source>
        <strain evidence="3 4">SKKU-2015</strain>
        <tissue evidence="3">Whole body</tissue>
    </source>
</reference>
<dbReference type="OrthoDB" id="10523057at2759"/>